<gene>
    <name evidence="2" type="ORF">A2982_02770</name>
</gene>
<proteinExistence type="predicted"/>
<accession>A0A1F4V2N9</accession>
<dbReference type="Proteomes" id="UP000178771">
    <property type="component" value="Unassembled WGS sequence"/>
</dbReference>
<name>A0A1F4V2N9_UNCKA</name>
<feature type="transmembrane region" description="Helical" evidence="1">
    <location>
        <begin position="30"/>
        <end position="48"/>
    </location>
</feature>
<organism evidence="2 3">
    <name type="scientific">candidate division WWE3 bacterium RIFCSPLOWO2_01_FULL_39_13</name>
    <dbReference type="NCBI Taxonomy" id="1802624"/>
    <lineage>
        <taxon>Bacteria</taxon>
        <taxon>Katanobacteria</taxon>
    </lineage>
</organism>
<keyword evidence="1" id="KW-0472">Membrane</keyword>
<dbReference type="EMBL" id="MEVH01000022">
    <property type="protein sequence ID" value="OGC51464.1"/>
    <property type="molecule type" value="Genomic_DNA"/>
</dbReference>
<evidence type="ECO:0000313" key="2">
    <source>
        <dbReference type="EMBL" id="OGC51464.1"/>
    </source>
</evidence>
<dbReference type="AlphaFoldDB" id="A0A1F4V2N9"/>
<keyword evidence="1" id="KW-0812">Transmembrane</keyword>
<sequence length="73" mass="8235">MLWFKTKTEKLQEKISLRNDSGLFAKANTWVSFFLIIIGVIIAGLYLYNLILRLSGGGEGTNLIFGSIIKRIE</sequence>
<evidence type="ECO:0000256" key="1">
    <source>
        <dbReference type="SAM" id="Phobius"/>
    </source>
</evidence>
<protein>
    <submittedName>
        <fullName evidence="2">Uncharacterized protein</fullName>
    </submittedName>
</protein>
<reference evidence="2 3" key="1">
    <citation type="journal article" date="2016" name="Nat. Commun.">
        <title>Thousands of microbial genomes shed light on interconnected biogeochemical processes in an aquifer system.</title>
        <authorList>
            <person name="Anantharaman K."/>
            <person name="Brown C.T."/>
            <person name="Hug L.A."/>
            <person name="Sharon I."/>
            <person name="Castelle C.J."/>
            <person name="Probst A.J."/>
            <person name="Thomas B.C."/>
            <person name="Singh A."/>
            <person name="Wilkins M.J."/>
            <person name="Karaoz U."/>
            <person name="Brodie E.L."/>
            <person name="Williams K.H."/>
            <person name="Hubbard S.S."/>
            <person name="Banfield J.F."/>
        </authorList>
    </citation>
    <scope>NUCLEOTIDE SEQUENCE [LARGE SCALE GENOMIC DNA]</scope>
</reference>
<keyword evidence="1" id="KW-1133">Transmembrane helix</keyword>
<comment type="caution">
    <text evidence="2">The sequence shown here is derived from an EMBL/GenBank/DDBJ whole genome shotgun (WGS) entry which is preliminary data.</text>
</comment>
<evidence type="ECO:0000313" key="3">
    <source>
        <dbReference type="Proteomes" id="UP000178771"/>
    </source>
</evidence>